<reference evidence="3" key="1">
    <citation type="journal article" date="2019" name="Int. J. Syst. Evol. Microbiol.">
        <title>The Global Catalogue of Microorganisms (GCM) 10K type strain sequencing project: providing services to taxonomists for standard genome sequencing and annotation.</title>
        <authorList>
            <consortium name="The Broad Institute Genomics Platform"/>
            <consortium name="The Broad Institute Genome Sequencing Center for Infectious Disease"/>
            <person name="Wu L."/>
            <person name="Ma J."/>
        </authorList>
    </citation>
    <scope>NUCLEOTIDE SEQUENCE [LARGE SCALE GENOMIC DNA]</scope>
    <source>
        <strain evidence="3">NBRC 103632</strain>
    </source>
</reference>
<evidence type="ECO:0000256" key="1">
    <source>
        <dbReference type="SAM" id="SignalP"/>
    </source>
</evidence>
<name>A0ABV9F1Z4_9SPHN</name>
<organism evidence="2 3">
    <name type="scientific">Sphingobium tyrosinilyticum</name>
    <dbReference type="NCBI Taxonomy" id="2715436"/>
    <lineage>
        <taxon>Bacteria</taxon>
        <taxon>Pseudomonadati</taxon>
        <taxon>Pseudomonadota</taxon>
        <taxon>Alphaproteobacteria</taxon>
        <taxon>Sphingomonadales</taxon>
        <taxon>Sphingomonadaceae</taxon>
        <taxon>Sphingobium</taxon>
    </lineage>
</organism>
<dbReference type="InterPro" id="IPR010980">
    <property type="entry name" value="Cyt_c/b562"/>
</dbReference>
<keyword evidence="1" id="KW-0732">Signal</keyword>
<proteinExistence type="predicted"/>
<evidence type="ECO:0000313" key="3">
    <source>
        <dbReference type="Proteomes" id="UP001595957"/>
    </source>
</evidence>
<gene>
    <name evidence="2" type="ORF">ACFO3E_11840</name>
</gene>
<keyword evidence="3" id="KW-1185">Reference proteome</keyword>
<dbReference type="EMBL" id="JBHSFZ010000025">
    <property type="protein sequence ID" value="MFC4594877.1"/>
    <property type="molecule type" value="Genomic_DNA"/>
</dbReference>
<feature type="signal peptide" evidence="1">
    <location>
        <begin position="1"/>
        <end position="18"/>
    </location>
</feature>
<comment type="caution">
    <text evidence="2">The sequence shown here is derived from an EMBL/GenBank/DDBJ whole genome shotgun (WGS) entry which is preliminary data.</text>
</comment>
<accession>A0ABV9F1Z4</accession>
<sequence>MKIAFAAIIGTLACAAGAAALPNEQSQLPIKEFMGHVMQRNAEQLWQWTALETDVHGERSGKPVTEEDWENAESDALTLQQLSYALEHSAYRIADVEWDKHLIAFREAASASADAAERKDFVALQSAGDRINAQCVACHLTFAPDIEAPPPPLPEGF</sequence>
<evidence type="ECO:0008006" key="4">
    <source>
        <dbReference type="Google" id="ProtNLM"/>
    </source>
</evidence>
<evidence type="ECO:0000313" key="2">
    <source>
        <dbReference type="EMBL" id="MFC4594877.1"/>
    </source>
</evidence>
<dbReference type="Proteomes" id="UP001595957">
    <property type="component" value="Unassembled WGS sequence"/>
</dbReference>
<dbReference type="SUPFAM" id="SSF47175">
    <property type="entry name" value="Cytochromes"/>
    <property type="match status" value="1"/>
</dbReference>
<feature type="chain" id="PRO_5046752709" description="Cytochrome C" evidence="1">
    <location>
        <begin position="19"/>
        <end position="157"/>
    </location>
</feature>
<protein>
    <recommendedName>
        <fullName evidence="4">Cytochrome C</fullName>
    </recommendedName>
</protein>